<protein>
    <submittedName>
        <fullName evidence="1">Uncharacterized protein</fullName>
    </submittedName>
</protein>
<proteinExistence type="predicted"/>
<dbReference type="Proteomes" id="UP000005365">
    <property type="component" value="Unassembled WGS sequence"/>
</dbReference>
<comment type="caution">
    <text evidence="1">The sequence shown here is derived from an EMBL/GenBank/DDBJ whole genome shotgun (WGS) entry which is preliminary data.</text>
</comment>
<sequence length="48" mass="5815">MRKLGFQFNLRLLCKQRGVFLKYEQSFLREKLSKLNLQITLNHSLTFI</sequence>
<evidence type="ECO:0000313" key="2">
    <source>
        <dbReference type="Proteomes" id="UP000005365"/>
    </source>
</evidence>
<organism evidence="1 2">
    <name type="scientific">Neisseria sicca ATCC 29256</name>
    <dbReference type="NCBI Taxonomy" id="547045"/>
    <lineage>
        <taxon>Bacteria</taxon>
        <taxon>Pseudomonadati</taxon>
        <taxon>Pseudomonadota</taxon>
        <taxon>Betaproteobacteria</taxon>
        <taxon>Neisseriales</taxon>
        <taxon>Neisseriaceae</taxon>
        <taxon>Neisseria</taxon>
    </lineage>
</organism>
<accession>C6M4N2</accession>
<evidence type="ECO:0000313" key="1">
    <source>
        <dbReference type="EMBL" id="EET44815.1"/>
    </source>
</evidence>
<dbReference type="AlphaFoldDB" id="C6M4N2"/>
<name>C6M4N2_NEISI</name>
<reference evidence="1" key="1">
    <citation type="submission" date="2009-07" db="EMBL/GenBank/DDBJ databases">
        <authorList>
            <person name="Weinstock G."/>
            <person name="Sodergren E."/>
            <person name="Clifton S."/>
            <person name="Fulton L."/>
            <person name="Fulton B."/>
            <person name="Courtney L."/>
            <person name="Fronick C."/>
            <person name="Harrison M."/>
            <person name="Strong C."/>
            <person name="Farmer C."/>
            <person name="Delahaunty K."/>
            <person name="Markovic C."/>
            <person name="Hall O."/>
            <person name="Minx P."/>
            <person name="Tomlinson C."/>
            <person name="Mitreva M."/>
            <person name="Nelson J."/>
            <person name="Hou S."/>
            <person name="Wollam A."/>
            <person name="Pepin K.H."/>
            <person name="Johnson M."/>
            <person name="Bhonagiri V."/>
            <person name="Nash W.E."/>
            <person name="Warren W."/>
            <person name="Chinwalla A."/>
            <person name="Mardis E.R."/>
            <person name="Wilson R.K."/>
        </authorList>
    </citation>
    <scope>NUCLEOTIDE SEQUENCE [LARGE SCALE GENOMIC DNA]</scope>
    <source>
        <strain evidence="1">ATCC 29256</strain>
    </source>
</reference>
<dbReference type="EMBL" id="ACKO02000007">
    <property type="protein sequence ID" value="EET44815.1"/>
    <property type="molecule type" value="Genomic_DNA"/>
</dbReference>
<gene>
    <name evidence="1" type="ORF">NEISICOT_01479</name>
</gene>
<keyword evidence="2" id="KW-1185">Reference proteome</keyword>